<organism evidence="4 5">
    <name type="scientific">Marinobacter suaedae</name>
    <dbReference type="NCBI Taxonomy" id="3057675"/>
    <lineage>
        <taxon>Bacteria</taxon>
        <taxon>Pseudomonadati</taxon>
        <taxon>Pseudomonadota</taxon>
        <taxon>Gammaproteobacteria</taxon>
        <taxon>Pseudomonadales</taxon>
        <taxon>Marinobacteraceae</taxon>
        <taxon>Marinobacter</taxon>
    </lineage>
</organism>
<dbReference type="RefSeq" id="WP_302908444.1">
    <property type="nucleotide sequence ID" value="NZ_JAUMIS010000001.1"/>
</dbReference>
<dbReference type="InterPro" id="IPR017732">
    <property type="entry name" value="T4/T6SS_DotU"/>
</dbReference>
<dbReference type="PANTHER" id="PTHR38033">
    <property type="entry name" value="MEMBRANE PROTEIN-RELATED"/>
    <property type="match status" value="1"/>
</dbReference>
<dbReference type="InterPro" id="IPR038522">
    <property type="entry name" value="T4/T6SS_DotU_sf"/>
</dbReference>
<dbReference type="NCBIfam" id="TIGR03349">
    <property type="entry name" value="IV_VI_DotU"/>
    <property type="match status" value="1"/>
</dbReference>
<evidence type="ECO:0000259" key="3">
    <source>
        <dbReference type="Pfam" id="PF09850"/>
    </source>
</evidence>
<reference evidence="4" key="1">
    <citation type="submission" date="2023-07" db="EMBL/GenBank/DDBJ databases">
        <title>Marinobacter sp. chi1 genome sequencing and assembly.</title>
        <authorList>
            <person name="Park S."/>
        </authorList>
    </citation>
    <scope>NUCLEOTIDE SEQUENCE</scope>
    <source>
        <strain evidence="4">Chi1</strain>
    </source>
</reference>
<dbReference type="EMBL" id="JAUMIS010000001">
    <property type="protein sequence ID" value="MDO3720173.1"/>
    <property type="molecule type" value="Genomic_DNA"/>
</dbReference>
<dbReference type="PANTHER" id="PTHR38033:SF1">
    <property type="entry name" value="DOTU FAMILY TYPE IV_VI SECRETION SYSTEM PROTEIN"/>
    <property type="match status" value="1"/>
</dbReference>
<comment type="caution">
    <text evidence="4">The sequence shown here is derived from an EMBL/GenBank/DDBJ whole genome shotgun (WGS) entry which is preliminary data.</text>
</comment>
<keyword evidence="2" id="KW-1133">Transmembrane helix</keyword>
<feature type="region of interest" description="Disordered" evidence="1">
    <location>
        <begin position="1"/>
        <end position="24"/>
    </location>
</feature>
<evidence type="ECO:0000256" key="1">
    <source>
        <dbReference type="SAM" id="MobiDB-lite"/>
    </source>
</evidence>
<protein>
    <submittedName>
        <fullName evidence="4">Type IVB secretion system protein IcmH/DotU</fullName>
    </submittedName>
</protein>
<dbReference type="NCBIfam" id="NF038228">
    <property type="entry name" value="IcmH_DotU_IVB"/>
    <property type="match status" value="1"/>
</dbReference>
<name>A0ABT8VW52_9GAMM</name>
<evidence type="ECO:0000313" key="5">
    <source>
        <dbReference type="Proteomes" id="UP001168640"/>
    </source>
</evidence>
<proteinExistence type="predicted"/>
<dbReference type="Pfam" id="PF09850">
    <property type="entry name" value="DotU"/>
    <property type="match status" value="1"/>
</dbReference>
<keyword evidence="2" id="KW-0472">Membrane</keyword>
<sequence>MSDDDKTVFVSRTPSPPENQRPASGFVETAADTGSLSYFGRHSYENRLLYEAQKTIAVIQSIRMMAHFNDVKGFHRKLIEEIRQLDETYRSSGQSEEVALITRYMLCAALDEAAVNTPWGDEAGWSGHSLLQVFHKESFGGEKFFAIVEKLLRKPAEYIDLIELAYILISLGFEGKYKAARNGGAELDQIKTNLFKTIEHYRNIDSADLSDLPARSEERNRQIMHLVPAWIIVAFFLTTLLLLYAWFQYSLNKQAEETSSYIDLITNEVKSAPGK</sequence>
<evidence type="ECO:0000313" key="4">
    <source>
        <dbReference type="EMBL" id="MDO3720173.1"/>
    </source>
</evidence>
<feature type="domain" description="Type IV / VI secretion system DotU" evidence="3">
    <location>
        <begin position="51"/>
        <end position="249"/>
    </location>
</feature>
<evidence type="ECO:0000256" key="2">
    <source>
        <dbReference type="SAM" id="Phobius"/>
    </source>
</evidence>
<dbReference type="Proteomes" id="UP001168640">
    <property type="component" value="Unassembled WGS sequence"/>
</dbReference>
<keyword evidence="2" id="KW-0812">Transmembrane</keyword>
<feature type="transmembrane region" description="Helical" evidence="2">
    <location>
        <begin position="223"/>
        <end position="247"/>
    </location>
</feature>
<dbReference type="Gene3D" id="1.25.40.590">
    <property type="entry name" value="Type IV / VI secretion system, DotU"/>
    <property type="match status" value="1"/>
</dbReference>
<accession>A0ABT8VW52</accession>
<keyword evidence="5" id="KW-1185">Reference proteome</keyword>
<gene>
    <name evidence="4" type="primary">icmH</name>
    <name evidence="4" type="ORF">QVZ43_00465</name>
</gene>